<dbReference type="InterPro" id="IPR050260">
    <property type="entry name" value="FAD-bd_OxRdtase"/>
</dbReference>
<dbReference type="PANTHER" id="PTHR43429:SF3">
    <property type="entry name" value="NITRITE REDUCTASE [NAD(P)H]"/>
    <property type="match status" value="1"/>
</dbReference>
<comment type="caution">
    <text evidence="7">The sequence shown here is derived from an EMBL/GenBank/DDBJ whole genome shotgun (WGS) entry which is preliminary data.</text>
</comment>
<proteinExistence type="inferred from homology"/>
<dbReference type="InterPro" id="IPR023753">
    <property type="entry name" value="FAD/NAD-binding_dom"/>
</dbReference>
<accession>A0ABU2WKI5</accession>
<dbReference type="InterPro" id="IPR036188">
    <property type="entry name" value="FAD/NAD-bd_sf"/>
</dbReference>
<evidence type="ECO:0000256" key="1">
    <source>
        <dbReference type="ARBA" id="ARBA00001974"/>
    </source>
</evidence>
<evidence type="ECO:0000256" key="2">
    <source>
        <dbReference type="ARBA" id="ARBA00006442"/>
    </source>
</evidence>
<evidence type="ECO:0000256" key="4">
    <source>
        <dbReference type="ARBA" id="ARBA00022827"/>
    </source>
</evidence>
<evidence type="ECO:0000313" key="7">
    <source>
        <dbReference type="EMBL" id="MDT0498134.1"/>
    </source>
</evidence>
<dbReference type="InterPro" id="IPR016156">
    <property type="entry name" value="FAD/NAD-linked_Rdtase_dimer_sf"/>
</dbReference>
<dbReference type="PRINTS" id="PR00368">
    <property type="entry name" value="FADPNR"/>
</dbReference>
<sequence length="406" mass="44324">MNTRQRLVLIGNGMAGVRLLEELLKRAPQTFDITVIGAEPRGSYNRILLSPVLAGEKTVDDIITHPPEWYVSQGVHLLSGERVTHIDRAARRLKTAAGLDIEYDRLVLATGSLPFVPPIEGRDRPGVICFRDVDDVQAMLEAARVHRRAVVIGGGVLGLEAACALRLRGMEVTVVHRAAWLMERQLDPQAALLLQRSLEDRGIDFRLNADTAAIEGTERVRALRFADGDRLETDLVVMSVGITPNAALAREAGLNCERGVVVDDTLLTSDPTIHALGECVQHRGICYGLVAPLYEQAVVLAQQLLGTDLGVRYDGSLLATKLKVTGIDVFSAGRHDGGELCEDIIYRDTRHGIYRRLVVENGRLVGGVLYGNTADSAWYLDLIQQSAPLGALREHLVFGRELAEAA</sequence>
<dbReference type="RefSeq" id="WP_311365526.1">
    <property type="nucleotide sequence ID" value="NZ_JAVRIC010000017.1"/>
</dbReference>
<feature type="domain" description="NADH-rubredoxin oxidoreductase C-terminal" evidence="6">
    <location>
        <begin position="319"/>
        <end position="386"/>
    </location>
</feature>
<name>A0ABU2WKI5_9GAMM</name>
<evidence type="ECO:0000259" key="6">
    <source>
        <dbReference type="Pfam" id="PF18267"/>
    </source>
</evidence>
<organism evidence="7 8">
    <name type="scientific">Banduia mediterranea</name>
    <dbReference type="NCBI Taxonomy" id="3075609"/>
    <lineage>
        <taxon>Bacteria</taxon>
        <taxon>Pseudomonadati</taxon>
        <taxon>Pseudomonadota</taxon>
        <taxon>Gammaproteobacteria</taxon>
        <taxon>Nevskiales</taxon>
        <taxon>Algiphilaceae</taxon>
        <taxon>Banduia</taxon>
    </lineage>
</organism>
<dbReference type="SUPFAM" id="SSF51905">
    <property type="entry name" value="FAD/NAD(P)-binding domain"/>
    <property type="match status" value="2"/>
</dbReference>
<dbReference type="Gene3D" id="3.50.50.60">
    <property type="entry name" value="FAD/NAD(P)-binding domain"/>
    <property type="match status" value="2"/>
</dbReference>
<evidence type="ECO:0000313" key="8">
    <source>
        <dbReference type="Proteomes" id="UP001254608"/>
    </source>
</evidence>
<keyword evidence="3" id="KW-0285">Flavoprotein</keyword>
<evidence type="ECO:0000256" key="3">
    <source>
        <dbReference type="ARBA" id="ARBA00022630"/>
    </source>
</evidence>
<reference evidence="7 8" key="1">
    <citation type="submission" date="2023-09" db="EMBL/GenBank/DDBJ databases">
        <authorList>
            <person name="Rey-Velasco X."/>
        </authorList>
    </citation>
    <scope>NUCLEOTIDE SEQUENCE [LARGE SCALE GENOMIC DNA]</scope>
    <source>
        <strain evidence="7 8">W345</strain>
    </source>
</reference>
<protein>
    <submittedName>
        <fullName evidence="7">FAD-dependent oxidoreductase</fullName>
    </submittedName>
</protein>
<comment type="similarity">
    <text evidence="2">Belongs to the FAD-dependent oxidoreductase family.</text>
</comment>
<feature type="domain" description="FAD/NAD(P)-binding" evidence="5">
    <location>
        <begin position="6"/>
        <end position="282"/>
    </location>
</feature>
<dbReference type="PANTHER" id="PTHR43429">
    <property type="entry name" value="PYRIDINE NUCLEOTIDE-DISULFIDE OXIDOREDUCTASE DOMAIN-CONTAINING"/>
    <property type="match status" value="1"/>
</dbReference>
<comment type="cofactor">
    <cofactor evidence="1">
        <name>FAD</name>
        <dbReference type="ChEBI" id="CHEBI:57692"/>
    </cofactor>
</comment>
<gene>
    <name evidence="7" type="ORF">RM530_12270</name>
</gene>
<dbReference type="Pfam" id="PF07992">
    <property type="entry name" value="Pyr_redox_2"/>
    <property type="match status" value="1"/>
</dbReference>
<dbReference type="EMBL" id="JAVRIC010000017">
    <property type="protein sequence ID" value="MDT0498134.1"/>
    <property type="molecule type" value="Genomic_DNA"/>
</dbReference>
<evidence type="ECO:0000259" key="5">
    <source>
        <dbReference type="Pfam" id="PF07992"/>
    </source>
</evidence>
<keyword evidence="4" id="KW-0274">FAD</keyword>
<dbReference type="InterPro" id="IPR041575">
    <property type="entry name" value="Rubredoxin_C"/>
</dbReference>
<dbReference type="Pfam" id="PF18267">
    <property type="entry name" value="Rubredoxin_C"/>
    <property type="match status" value="1"/>
</dbReference>
<dbReference type="Proteomes" id="UP001254608">
    <property type="component" value="Unassembled WGS sequence"/>
</dbReference>
<dbReference type="PRINTS" id="PR00411">
    <property type="entry name" value="PNDRDTASEI"/>
</dbReference>
<keyword evidence="8" id="KW-1185">Reference proteome</keyword>
<dbReference type="Gene3D" id="3.30.390.30">
    <property type="match status" value="1"/>
</dbReference>